<dbReference type="AlphaFoldDB" id="A0A4U6T7F2"/>
<reference evidence="1" key="1">
    <citation type="submission" date="2019-03" db="EMBL/GenBank/DDBJ databases">
        <title>WGS assembly of Setaria viridis.</title>
        <authorList>
            <person name="Huang P."/>
            <person name="Jenkins J."/>
            <person name="Grimwood J."/>
            <person name="Barry K."/>
            <person name="Healey A."/>
            <person name="Mamidi S."/>
            <person name="Sreedasyam A."/>
            <person name="Shu S."/>
            <person name="Feldman M."/>
            <person name="Wu J."/>
            <person name="Yu Y."/>
            <person name="Chen C."/>
            <person name="Johnson J."/>
            <person name="Rokhsar D."/>
            <person name="Baxter I."/>
            <person name="Schmutz J."/>
            <person name="Brutnell T."/>
            <person name="Kellogg E."/>
        </authorList>
    </citation>
    <scope>NUCLEOTIDE SEQUENCE [LARGE SCALE GENOMIC DNA]</scope>
</reference>
<sequence>MQSCFLTIGKVSNAIFAIELKKGWIGGSVGF</sequence>
<keyword evidence="2" id="KW-1185">Reference proteome</keyword>
<accession>A0A4U6T7F2</accession>
<evidence type="ECO:0000313" key="2">
    <source>
        <dbReference type="Proteomes" id="UP000298652"/>
    </source>
</evidence>
<gene>
    <name evidence="1" type="ORF">SEVIR_9G515001v2</name>
</gene>
<name>A0A4U6T7F2_SETVI</name>
<dbReference type="Proteomes" id="UP000298652">
    <property type="component" value="Chromosome 9"/>
</dbReference>
<evidence type="ECO:0000313" key="1">
    <source>
        <dbReference type="EMBL" id="TKV97739.1"/>
    </source>
</evidence>
<dbReference type="Gramene" id="TKV97739">
    <property type="protein sequence ID" value="TKV97739"/>
    <property type="gene ID" value="SEVIR_9G515001v2"/>
</dbReference>
<protein>
    <submittedName>
        <fullName evidence="1">Uncharacterized protein</fullName>
    </submittedName>
</protein>
<organism evidence="1 2">
    <name type="scientific">Setaria viridis</name>
    <name type="common">Green bristlegrass</name>
    <name type="synonym">Setaria italica subsp. viridis</name>
    <dbReference type="NCBI Taxonomy" id="4556"/>
    <lineage>
        <taxon>Eukaryota</taxon>
        <taxon>Viridiplantae</taxon>
        <taxon>Streptophyta</taxon>
        <taxon>Embryophyta</taxon>
        <taxon>Tracheophyta</taxon>
        <taxon>Spermatophyta</taxon>
        <taxon>Magnoliopsida</taxon>
        <taxon>Liliopsida</taxon>
        <taxon>Poales</taxon>
        <taxon>Poaceae</taxon>
        <taxon>PACMAD clade</taxon>
        <taxon>Panicoideae</taxon>
        <taxon>Panicodae</taxon>
        <taxon>Paniceae</taxon>
        <taxon>Cenchrinae</taxon>
        <taxon>Setaria</taxon>
    </lineage>
</organism>
<dbReference type="EMBL" id="CM016560">
    <property type="protein sequence ID" value="TKV97739.1"/>
    <property type="molecule type" value="Genomic_DNA"/>
</dbReference>
<proteinExistence type="predicted"/>